<reference evidence="11" key="1">
    <citation type="submission" date="2023-03" db="EMBL/GenBank/DDBJ databases">
        <authorList>
            <person name="Julca I."/>
        </authorList>
    </citation>
    <scope>NUCLEOTIDE SEQUENCE</scope>
</reference>
<dbReference type="AlphaFoldDB" id="A0AAV1E8V9"/>
<keyword evidence="5 9" id="KW-0808">Transferase</keyword>
<dbReference type="EMBL" id="OX459125">
    <property type="protein sequence ID" value="CAI9116132.1"/>
    <property type="molecule type" value="Genomic_DNA"/>
</dbReference>
<dbReference type="PROSITE" id="PS51147">
    <property type="entry name" value="PFTA"/>
    <property type="match status" value="5"/>
</dbReference>
<evidence type="ECO:0000256" key="3">
    <source>
        <dbReference type="ARBA" id="ARBA00014772"/>
    </source>
</evidence>
<dbReference type="Gene3D" id="3.80.10.10">
    <property type="entry name" value="Ribonuclease Inhibitor"/>
    <property type="match status" value="1"/>
</dbReference>
<evidence type="ECO:0000256" key="10">
    <source>
        <dbReference type="SAM" id="MobiDB-lite"/>
    </source>
</evidence>
<evidence type="ECO:0000256" key="7">
    <source>
        <dbReference type="ARBA" id="ARBA00031267"/>
    </source>
</evidence>
<feature type="region of interest" description="Disordered" evidence="10">
    <location>
        <begin position="1"/>
        <end position="20"/>
    </location>
</feature>
<comment type="function">
    <text evidence="9">Catalyzes the transfer of a geranyl-geranyl moiety from geranyl-geranyl pyrophosphate to cysteines occuring in specific C-terminal amino acid sequences.</text>
</comment>
<dbReference type="GO" id="GO:0005968">
    <property type="term" value="C:Rab-protein geranylgeranyltransferase complex"/>
    <property type="evidence" value="ECO:0007669"/>
    <property type="project" value="TreeGrafter"/>
</dbReference>
<evidence type="ECO:0000256" key="2">
    <source>
        <dbReference type="ARBA" id="ARBA00012656"/>
    </source>
</evidence>
<evidence type="ECO:0000256" key="4">
    <source>
        <dbReference type="ARBA" id="ARBA00022602"/>
    </source>
</evidence>
<dbReference type="SUPFAM" id="SSF48439">
    <property type="entry name" value="Protein prenylyltransferase"/>
    <property type="match status" value="1"/>
</dbReference>
<name>A0AAV1E8V9_OLDCO</name>
<dbReference type="Pfam" id="PF01239">
    <property type="entry name" value="PPTA"/>
    <property type="match status" value="5"/>
</dbReference>
<comment type="catalytic activity">
    <reaction evidence="8 9">
        <text>geranylgeranyl diphosphate + L-cysteinyl-[protein] = S-geranylgeranyl-L-cysteinyl-[protein] + diphosphate</text>
        <dbReference type="Rhea" id="RHEA:21240"/>
        <dbReference type="Rhea" id="RHEA-COMP:10131"/>
        <dbReference type="Rhea" id="RHEA-COMP:11537"/>
        <dbReference type="ChEBI" id="CHEBI:29950"/>
        <dbReference type="ChEBI" id="CHEBI:33019"/>
        <dbReference type="ChEBI" id="CHEBI:57533"/>
        <dbReference type="ChEBI" id="CHEBI:86021"/>
        <dbReference type="EC" id="2.5.1.60"/>
    </reaction>
</comment>
<dbReference type="PANTHER" id="PTHR11129">
    <property type="entry name" value="PROTEIN FARNESYLTRANSFERASE ALPHA SUBUNIT/RAB GERANYLGERANYL TRANSFERASE ALPHA SUBUNIT"/>
    <property type="match status" value="1"/>
</dbReference>
<dbReference type="InterPro" id="IPR032675">
    <property type="entry name" value="LRR_dom_sf"/>
</dbReference>
<evidence type="ECO:0000256" key="8">
    <source>
        <dbReference type="ARBA" id="ARBA00047658"/>
    </source>
</evidence>
<evidence type="ECO:0000256" key="9">
    <source>
        <dbReference type="RuleBase" id="RU367120"/>
    </source>
</evidence>
<dbReference type="EC" id="2.5.1.60" evidence="2 9"/>
<evidence type="ECO:0000256" key="1">
    <source>
        <dbReference type="ARBA" id="ARBA00006734"/>
    </source>
</evidence>
<accession>A0AAV1E8V9</accession>
<evidence type="ECO:0000256" key="6">
    <source>
        <dbReference type="ARBA" id="ARBA00022737"/>
    </source>
</evidence>
<proteinExistence type="inferred from homology"/>
<keyword evidence="12" id="KW-1185">Reference proteome</keyword>
<evidence type="ECO:0000313" key="12">
    <source>
        <dbReference type="Proteomes" id="UP001161247"/>
    </source>
</evidence>
<evidence type="ECO:0000256" key="5">
    <source>
        <dbReference type="ARBA" id="ARBA00022679"/>
    </source>
</evidence>
<dbReference type="FunFam" id="1.25.40.120:FF:000035">
    <property type="entry name" value="Geranylgeranyl transferase type-2 subunit alpha"/>
    <property type="match status" value="1"/>
</dbReference>
<dbReference type="PROSITE" id="PS51450">
    <property type="entry name" value="LRR"/>
    <property type="match status" value="2"/>
</dbReference>
<keyword evidence="4 9" id="KW-0637">Prenyltransferase</keyword>
<sequence length="702" mass="81123">MHGRPRRSPTPEENEDSAAKGAKLRALQKQFIEFHHSKTYTKEAIDVSTKLVELNPEYYTAWNYRKLAVEHLLTDQTDSEYIKSVLDEELRVVENALRSNFKSYGAWHHRKWVLNKGHSSADRELLLLKKFQKADARNFHAWNYRRFITALMNIPAEKELNYTTDMINDNFSNYSAWHNRSMLLSLLLNKKVAGFYPKETFLKEEYEFVRNALFTDPDDQSGWFYHLWLLDQTVKVDNLFVSSWPPNGSNICASDPLVLNQYAFPPGSASGFEGFPIILYFNEGVVGVNSSTVTVECEFTSDTNLVWIPVPANRSGYSTTWFTCLNFSMKDMLPSRHYRGKVSIALSEGIVSSSGVCYSRPFHIEFGVFVSSPVPKLREGLETQRIYWSGENFHATELHSEELDFVNRFCQLRTNGSDKLEKNDMNVDIIAEEISYFRELLAEMECKIGKLTLARLLMAHDALSSTSHDTYDQRTLPYKEILELYSDLMKMDPPHIHYYKDEYSLVFLKQELSDKESLLRYCYQYRDSSSPQNRSFASLRLNGLSLSRIGCIERLLWVQMLDLSENELRSIEGLEAMQLLCCLNLSKNKFSSFSSLEPLRQLKSLQVLDISYNEIGAHPIDTRRYLCTSPLSHTIGSDWKKTQQLGLSDVDISTYWDAFSIFKGANLTQLDIVGNPILDEKFKYFLRKLLPTMKWLDNEKSG</sequence>
<protein>
    <recommendedName>
        <fullName evidence="3 9">Geranylgeranyl transferase type-2 subunit alpha</fullName>
        <ecNumber evidence="2 9">2.5.1.60</ecNumber>
    </recommendedName>
    <alternativeName>
        <fullName evidence="7 9">Geranylgeranyl transferase type II subunit alpha</fullName>
    </alternativeName>
</protein>
<comment type="similarity">
    <text evidence="1 9">Belongs to the protein prenyltransferase subunit alpha family.</text>
</comment>
<dbReference type="Proteomes" id="UP001161247">
    <property type="component" value="Chromosome 8"/>
</dbReference>
<keyword evidence="6" id="KW-0677">Repeat</keyword>
<gene>
    <name evidence="11" type="ORF">OLC1_LOCUS22506</name>
</gene>
<dbReference type="Gene3D" id="1.25.40.120">
    <property type="entry name" value="Protein prenylyltransferase"/>
    <property type="match status" value="1"/>
</dbReference>
<dbReference type="PANTHER" id="PTHR11129:SF2">
    <property type="entry name" value="GERANYLGERANYL TRANSFERASE TYPE-2 SUBUNIT ALPHA"/>
    <property type="match status" value="1"/>
</dbReference>
<dbReference type="InterPro" id="IPR002088">
    <property type="entry name" value="Prenyl_trans_a"/>
</dbReference>
<dbReference type="SUPFAM" id="SSF52058">
    <property type="entry name" value="L domain-like"/>
    <property type="match status" value="1"/>
</dbReference>
<dbReference type="InterPro" id="IPR001611">
    <property type="entry name" value="Leu-rich_rpt"/>
</dbReference>
<evidence type="ECO:0000313" key="11">
    <source>
        <dbReference type="EMBL" id="CAI9116132.1"/>
    </source>
</evidence>
<dbReference type="GO" id="GO:0004663">
    <property type="term" value="F:Rab geranylgeranyltransferase activity"/>
    <property type="evidence" value="ECO:0007669"/>
    <property type="project" value="UniProtKB-UniRule"/>
</dbReference>
<dbReference type="GO" id="GO:0097354">
    <property type="term" value="P:prenylation"/>
    <property type="evidence" value="ECO:0007669"/>
    <property type="project" value="UniProtKB-UniRule"/>
</dbReference>
<organism evidence="11 12">
    <name type="scientific">Oldenlandia corymbosa var. corymbosa</name>
    <dbReference type="NCBI Taxonomy" id="529605"/>
    <lineage>
        <taxon>Eukaryota</taxon>
        <taxon>Viridiplantae</taxon>
        <taxon>Streptophyta</taxon>
        <taxon>Embryophyta</taxon>
        <taxon>Tracheophyta</taxon>
        <taxon>Spermatophyta</taxon>
        <taxon>Magnoliopsida</taxon>
        <taxon>eudicotyledons</taxon>
        <taxon>Gunneridae</taxon>
        <taxon>Pentapetalae</taxon>
        <taxon>asterids</taxon>
        <taxon>lamiids</taxon>
        <taxon>Gentianales</taxon>
        <taxon>Rubiaceae</taxon>
        <taxon>Rubioideae</taxon>
        <taxon>Spermacoceae</taxon>
        <taxon>Hedyotis-Oldenlandia complex</taxon>
        <taxon>Oldenlandia</taxon>
    </lineage>
</organism>